<dbReference type="PRINTS" id="PR01162">
    <property type="entry name" value="ALPHATUBULIN"/>
</dbReference>
<feature type="region of interest" description="Disordered" evidence="14">
    <location>
        <begin position="232"/>
        <end position="251"/>
    </location>
</feature>
<dbReference type="EMBL" id="NIDF01000015">
    <property type="protein sequence ID" value="TYJ57210.1"/>
    <property type="molecule type" value="Genomic_DNA"/>
</dbReference>
<dbReference type="PROSITE" id="PS00227">
    <property type="entry name" value="TUBULIN"/>
    <property type="match status" value="1"/>
</dbReference>
<dbReference type="GO" id="GO:0005874">
    <property type="term" value="C:microtubule"/>
    <property type="evidence" value="ECO:0007669"/>
    <property type="project" value="UniProtKB-KW"/>
</dbReference>
<gene>
    <name evidence="17" type="ORF">B9479_002125</name>
</gene>
<evidence type="ECO:0000313" key="17">
    <source>
        <dbReference type="EMBL" id="TYJ57210.1"/>
    </source>
</evidence>
<reference evidence="17 18" key="1">
    <citation type="submission" date="2017-05" db="EMBL/GenBank/DDBJ databases">
        <title>The Genome Sequence of Tsuchiyaea wingfieldii DSM 27421.</title>
        <authorList>
            <person name="Cuomo C."/>
            <person name="Passer A."/>
            <person name="Billmyre B."/>
            <person name="Heitman J."/>
        </authorList>
    </citation>
    <scope>NUCLEOTIDE SEQUENCE [LARGE SCALE GENOMIC DNA]</scope>
    <source>
        <strain evidence="17 18">DSM 27421</strain>
    </source>
</reference>
<accession>A0A5D3B4U9</accession>
<dbReference type="GO" id="GO:0005525">
    <property type="term" value="F:GTP binding"/>
    <property type="evidence" value="ECO:0007669"/>
    <property type="project" value="UniProtKB-KW"/>
</dbReference>
<feature type="region of interest" description="Disordered" evidence="14">
    <location>
        <begin position="393"/>
        <end position="417"/>
    </location>
</feature>
<dbReference type="Pfam" id="PF12146">
    <property type="entry name" value="Hydrolase_4"/>
    <property type="match status" value="2"/>
</dbReference>
<dbReference type="InterPro" id="IPR029058">
    <property type="entry name" value="AB_hydrolase_fold"/>
</dbReference>
<dbReference type="FunFam" id="1.10.287.600:FF:000005">
    <property type="entry name" value="Tubulin alpha chain"/>
    <property type="match status" value="1"/>
</dbReference>
<dbReference type="InterPro" id="IPR036525">
    <property type="entry name" value="Tubulin/FtsZ_GTPase_sf"/>
</dbReference>
<evidence type="ECO:0000256" key="14">
    <source>
        <dbReference type="SAM" id="MobiDB-lite"/>
    </source>
</evidence>
<evidence type="ECO:0000256" key="4">
    <source>
        <dbReference type="ARBA" id="ARBA00022490"/>
    </source>
</evidence>
<dbReference type="FunFam" id="3.40.50.1440:FF:000007">
    <property type="entry name" value="Tubulin alpha chain"/>
    <property type="match status" value="1"/>
</dbReference>
<dbReference type="InterPro" id="IPR008280">
    <property type="entry name" value="Tub_FtsZ_C"/>
</dbReference>
<comment type="catalytic activity">
    <reaction evidence="12">
        <text>GTP + H2O = GDP + phosphate + H(+)</text>
        <dbReference type="Rhea" id="RHEA:19669"/>
        <dbReference type="ChEBI" id="CHEBI:15377"/>
        <dbReference type="ChEBI" id="CHEBI:15378"/>
        <dbReference type="ChEBI" id="CHEBI:37565"/>
        <dbReference type="ChEBI" id="CHEBI:43474"/>
        <dbReference type="ChEBI" id="CHEBI:58189"/>
    </reaction>
    <physiologicalReaction direction="left-to-right" evidence="12">
        <dbReference type="Rhea" id="RHEA:19670"/>
    </physiologicalReaction>
</comment>
<keyword evidence="7" id="KW-0547">Nucleotide-binding</keyword>
<dbReference type="PANTHER" id="PTHR11588">
    <property type="entry name" value="TUBULIN"/>
    <property type="match status" value="1"/>
</dbReference>
<evidence type="ECO:0000256" key="6">
    <source>
        <dbReference type="ARBA" id="ARBA00022723"/>
    </source>
</evidence>
<evidence type="ECO:0000259" key="16">
    <source>
        <dbReference type="SMART" id="SM00865"/>
    </source>
</evidence>
<dbReference type="GO" id="GO:0007017">
    <property type="term" value="P:microtubule-based process"/>
    <property type="evidence" value="ECO:0007669"/>
    <property type="project" value="InterPro"/>
</dbReference>
<keyword evidence="9" id="KW-0460">Magnesium</keyword>
<dbReference type="Gene3D" id="1.10.287.600">
    <property type="entry name" value="Helix hairpin bin"/>
    <property type="match status" value="1"/>
</dbReference>
<sequence>MPFHNPIWEVLEPHLVRMGLYKVQDPTYGRYLLPNHPPHLALVEDPTVSHNYRRVFLPPTTSFKSYHEAWDTTQIIHAENVNLVKDELASGVKWGGRWVTYSTWEMTSPPEGRWEGAGRGVGKDLVLVHGLGDYGLRYAPHIKFFLKSGFRVIVLDLPSYGRSTGINSYLPSLLLLPSAVHVVLTDLAQNDIANGRKQKKVFLSGASMGGWTILYYLLKYPPTNNTEEVVTQGSTADVPLPEGGKGYDDLERPRADEKVRPQVAGAFVLCPMVEVSKESRPNIILEYIGRAIVFFGGSLPLAKSVRGNVSDDPRVEEDFFADRKVGTGLACLEGMTELEKRAHEIDVPIRLVHGNKDRATSHKGTLRLFDRLLNDDKELEIYDGYEHVMLRLGSNEEDDKPRQKPDGRLMEGSPSANDDGFSTFFSETGSGKHVPRSLYVDLEPNVVDEVRTGAYRSLFHPETMITGKEDAANNYARGHYTVGKDLVDGVLEQVRRLADNCSGLQGFFVFHSFGGGTGSGFGALLMERLSMDYGKKSKLEFSVYPAPKMSTSVVEPYNSVLTTHTTLEHSDCSFMVDNEAIYDICRRNLGITSPSFTNLNRLIAQVVSSVTASLRFDGDLNVDLNEFQTNLVPYPRIHFPLATLAPVISADKAFHESNSVYEMTTACFESNNQMVKCDPRQGKYMACCMLYRGDVVPKDVQAAVANIRTKRTIQFVDWCPTGFKIGICNEPPALVPGGDLAKVSRSLCMLSNTTSIGTAWARLDNKFDLLYSKRAFVHWYVGEGMEEGEFSEAREDLAALEKDYEEVGIDSEMDNFEEEEY</sequence>
<keyword evidence="10" id="KW-0342">GTP-binding</keyword>
<protein>
    <recommendedName>
        <fullName evidence="13">Tubulin alpha chain</fullName>
    </recommendedName>
</protein>
<dbReference type="Pfam" id="PF00091">
    <property type="entry name" value="Tubulin"/>
    <property type="match status" value="1"/>
</dbReference>
<evidence type="ECO:0000256" key="1">
    <source>
        <dbReference type="ARBA" id="ARBA00001946"/>
    </source>
</evidence>
<dbReference type="InterPro" id="IPR002452">
    <property type="entry name" value="Alpha_tubulin"/>
</dbReference>
<evidence type="ECO:0000256" key="7">
    <source>
        <dbReference type="ARBA" id="ARBA00022741"/>
    </source>
</evidence>
<name>A0A5D3B4U9_9TREE</name>
<keyword evidence="6" id="KW-0479">Metal-binding</keyword>
<dbReference type="InterPro" id="IPR022742">
    <property type="entry name" value="Hydrolase_4"/>
</dbReference>
<dbReference type="Gene3D" id="3.40.50.1440">
    <property type="entry name" value="Tubulin/FtsZ, GTPase domain"/>
    <property type="match status" value="1"/>
</dbReference>
<feature type="compositionally biased region" description="Basic and acidic residues" evidence="14">
    <location>
        <begin position="399"/>
        <end position="409"/>
    </location>
</feature>
<dbReference type="Pfam" id="PF03953">
    <property type="entry name" value="Tubulin_C"/>
    <property type="match status" value="1"/>
</dbReference>
<organism evidence="17 18">
    <name type="scientific">Cryptococcus floricola</name>
    <dbReference type="NCBI Taxonomy" id="2591691"/>
    <lineage>
        <taxon>Eukaryota</taxon>
        <taxon>Fungi</taxon>
        <taxon>Dikarya</taxon>
        <taxon>Basidiomycota</taxon>
        <taxon>Agaricomycotina</taxon>
        <taxon>Tremellomycetes</taxon>
        <taxon>Tremellales</taxon>
        <taxon>Cryptococcaceae</taxon>
        <taxon>Cryptococcus</taxon>
    </lineage>
</organism>
<dbReference type="GO" id="GO:0016787">
    <property type="term" value="F:hydrolase activity"/>
    <property type="evidence" value="ECO:0007669"/>
    <property type="project" value="UniProtKB-KW"/>
</dbReference>
<dbReference type="SMART" id="SM00864">
    <property type="entry name" value="Tubulin"/>
    <property type="match status" value="1"/>
</dbReference>
<dbReference type="InterPro" id="IPR037103">
    <property type="entry name" value="Tubulin/FtsZ-like_C"/>
</dbReference>
<dbReference type="SMART" id="SM00865">
    <property type="entry name" value="Tubulin_C"/>
    <property type="match status" value="1"/>
</dbReference>
<dbReference type="FunFam" id="3.30.1330.20:FF:000001">
    <property type="entry name" value="Tubulin alpha chain"/>
    <property type="match status" value="1"/>
</dbReference>
<feature type="domain" description="Tubulin/FtsZ GTPase" evidence="15">
    <location>
        <begin position="421"/>
        <end position="618"/>
    </location>
</feature>
<evidence type="ECO:0000256" key="2">
    <source>
        <dbReference type="ARBA" id="ARBA00004245"/>
    </source>
</evidence>
<dbReference type="SUPFAM" id="SSF52490">
    <property type="entry name" value="Tubulin nucleotide-binding domain-like"/>
    <property type="match status" value="1"/>
</dbReference>
<dbReference type="InterPro" id="IPR017975">
    <property type="entry name" value="Tubulin_CS"/>
</dbReference>
<comment type="similarity">
    <text evidence="3">Belongs to the tubulin family.</text>
</comment>
<keyword evidence="11" id="KW-0206">Cytoskeleton</keyword>
<evidence type="ECO:0000256" key="11">
    <source>
        <dbReference type="ARBA" id="ARBA00023212"/>
    </source>
</evidence>
<keyword evidence="5" id="KW-0493">Microtubule</keyword>
<dbReference type="InterPro" id="IPR023123">
    <property type="entry name" value="Tubulin_C"/>
</dbReference>
<evidence type="ECO:0000313" key="18">
    <source>
        <dbReference type="Proteomes" id="UP000322245"/>
    </source>
</evidence>
<comment type="subcellular location">
    <subcellularLocation>
        <location evidence="2">Cytoplasm</location>
        <location evidence="2">Cytoskeleton</location>
    </subcellularLocation>
</comment>
<dbReference type="AlphaFoldDB" id="A0A5D3B4U9"/>
<evidence type="ECO:0000256" key="13">
    <source>
        <dbReference type="ARBA" id="ARBA00071544"/>
    </source>
</evidence>
<evidence type="ECO:0000256" key="12">
    <source>
        <dbReference type="ARBA" id="ARBA00049117"/>
    </source>
</evidence>
<dbReference type="InterPro" id="IPR018316">
    <property type="entry name" value="Tubulin/FtsZ_2-layer-sand-dom"/>
</dbReference>
<dbReference type="CDD" id="cd02186">
    <property type="entry name" value="alpha_tubulin"/>
    <property type="match status" value="1"/>
</dbReference>
<evidence type="ECO:0000256" key="8">
    <source>
        <dbReference type="ARBA" id="ARBA00022801"/>
    </source>
</evidence>
<dbReference type="Proteomes" id="UP000322245">
    <property type="component" value="Unassembled WGS sequence"/>
</dbReference>
<dbReference type="GO" id="GO:0005200">
    <property type="term" value="F:structural constituent of cytoskeleton"/>
    <property type="evidence" value="ECO:0007669"/>
    <property type="project" value="InterPro"/>
</dbReference>
<evidence type="ECO:0000256" key="9">
    <source>
        <dbReference type="ARBA" id="ARBA00022842"/>
    </source>
</evidence>
<evidence type="ECO:0000256" key="10">
    <source>
        <dbReference type="ARBA" id="ARBA00023134"/>
    </source>
</evidence>
<dbReference type="Gene3D" id="3.30.1330.20">
    <property type="entry name" value="Tubulin/FtsZ, C-terminal domain"/>
    <property type="match status" value="1"/>
</dbReference>
<dbReference type="Gene3D" id="3.40.50.1820">
    <property type="entry name" value="alpha/beta hydrolase"/>
    <property type="match status" value="1"/>
</dbReference>
<comment type="caution">
    <text evidence="17">The sequence shown here is derived from an EMBL/GenBank/DDBJ whole genome shotgun (WGS) entry which is preliminary data.</text>
</comment>
<evidence type="ECO:0000256" key="5">
    <source>
        <dbReference type="ARBA" id="ARBA00022701"/>
    </source>
</evidence>
<evidence type="ECO:0000259" key="15">
    <source>
        <dbReference type="SMART" id="SM00864"/>
    </source>
</evidence>
<dbReference type="GO" id="GO:0046872">
    <property type="term" value="F:metal ion binding"/>
    <property type="evidence" value="ECO:0007669"/>
    <property type="project" value="UniProtKB-KW"/>
</dbReference>
<keyword evidence="4" id="KW-0963">Cytoplasm</keyword>
<evidence type="ECO:0000256" key="3">
    <source>
        <dbReference type="ARBA" id="ARBA00009636"/>
    </source>
</evidence>
<dbReference type="PRINTS" id="PR01161">
    <property type="entry name" value="TUBULIN"/>
</dbReference>
<dbReference type="SUPFAM" id="SSF55307">
    <property type="entry name" value="Tubulin C-terminal domain-like"/>
    <property type="match status" value="1"/>
</dbReference>
<proteinExistence type="inferred from homology"/>
<feature type="domain" description="Tubulin/FtsZ 2-layer sandwich" evidence="16">
    <location>
        <begin position="620"/>
        <end position="765"/>
    </location>
</feature>
<dbReference type="SUPFAM" id="SSF53474">
    <property type="entry name" value="alpha/beta-Hydrolases"/>
    <property type="match status" value="1"/>
</dbReference>
<keyword evidence="8" id="KW-0378">Hydrolase</keyword>
<keyword evidence="18" id="KW-1185">Reference proteome</keyword>
<dbReference type="InterPro" id="IPR000217">
    <property type="entry name" value="Tubulin"/>
</dbReference>
<comment type="cofactor">
    <cofactor evidence="1">
        <name>Mg(2+)</name>
        <dbReference type="ChEBI" id="CHEBI:18420"/>
    </cofactor>
</comment>
<dbReference type="InterPro" id="IPR003008">
    <property type="entry name" value="Tubulin_FtsZ_GTPase"/>
</dbReference>